<comment type="caution">
    <text evidence="1">The sequence shown here is derived from an EMBL/GenBank/DDBJ whole genome shotgun (WGS) entry which is preliminary data.</text>
</comment>
<evidence type="ECO:0000313" key="1">
    <source>
        <dbReference type="EMBL" id="KZD94085.1"/>
    </source>
</evidence>
<organism evidence="1 2">
    <name type="scientific">Bacillus subtilis</name>
    <dbReference type="NCBI Taxonomy" id="1423"/>
    <lineage>
        <taxon>Bacteria</taxon>
        <taxon>Bacillati</taxon>
        <taxon>Bacillota</taxon>
        <taxon>Bacilli</taxon>
        <taxon>Bacillales</taxon>
        <taxon>Bacillaceae</taxon>
        <taxon>Bacillus</taxon>
    </lineage>
</organism>
<reference evidence="1 2" key="1">
    <citation type="submission" date="2015-09" db="EMBL/GenBank/DDBJ databases">
        <title>Spore heat resistance.</title>
        <authorList>
            <person name="Boekhorst J."/>
            <person name="Berendsen E.M."/>
            <person name="Wells-Bennik M.H."/>
            <person name="Kuipers O.P."/>
        </authorList>
    </citation>
    <scope>NUCLEOTIDE SEQUENCE [LARGE SCALE GENOMIC DNA]</scope>
    <source>
        <strain evidence="1 2">B4122</strain>
    </source>
</reference>
<gene>
    <name evidence="1" type="ORF">B4122_0781</name>
</gene>
<dbReference type="Proteomes" id="UP000076442">
    <property type="component" value="Unassembled WGS sequence"/>
</dbReference>
<evidence type="ECO:0000313" key="2">
    <source>
        <dbReference type="Proteomes" id="UP000076442"/>
    </source>
</evidence>
<name>A0AAP1EEK2_BACIU</name>
<proteinExistence type="predicted"/>
<protein>
    <submittedName>
        <fullName evidence="1">Uncharacterized protein</fullName>
    </submittedName>
</protein>
<dbReference type="AlphaFoldDB" id="A0AAP1EEK2"/>
<dbReference type="EMBL" id="LJZV01000003">
    <property type="protein sequence ID" value="KZD94085.1"/>
    <property type="molecule type" value="Genomic_DNA"/>
</dbReference>
<accession>A0AAP1EEK2</accession>
<sequence>MCSSIENCLLSQQSIFNDYYNTKISIFFTKKGLMKRILM</sequence>